<dbReference type="SUPFAM" id="SSF110296">
    <property type="entry name" value="Oligoxyloglucan reducing end-specific cellobiohydrolase"/>
    <property type="match status" value="2"/>
</dbReference>
<evidence type="ECO:0000259" key="3">
    <source>
        <dbReference type="Pfam" id="PF15902"/>
    </source>
</evidence>
<reference evidence="4 5" key="1">
    <citation type="submission" date="2019-09" db="EMBL/GenBank/DDBJ databases">
        <title>Goodfellowia gen. nov., a new genus of the Pseudonocardineae related to Actinoalloteichus, containing Goodfellowia coeruleoviolacea gen. nov., comb. nov. gen. nov., comb. nov.</title>
        <authorList>
            <person name="Labeda D."/>
        </authorList>
    </citation>
    <scope>NUCLEOTIDE SEQUENCE [LARGE SCALE GENOMIC DNA]</scope>
    <source>
        <strain evidence="4 5">AN110305</strain>
    </source>
</reference>
<dbReference type="EMBL" id="VUOB01000029">
    <property type="protein sequence ID" value="KAA2261313.1"/>
    <property type="molecule type" value="Genomic_DNA"/>
</dbReference>
<evidence type="ECO:0000256" key="2">
    <source>
        <dbReference type="SAM" id="SignalP"/>
    </source>
</evidence>
<keyword evidence="1" id="KW-0677">Repeat</keyword>
<protein>
    <submittedName>
        <fullName evidence="4">Peptidase S8/S53 subtilisin kexin sedolisin</fullName>
    </submittedName>
</protein>
<dbReference type="Gene3D" id="2.130.10.10">
    <property type="entry name" value="YVTN repeat-like/Quinoprotein amine dehydrogenase"/>
    <property type="match status" value="4"/>
</dbReference>
<evidence type="ECO:0000313" key="5">
    <source>
        <dbReference type="Proteomes" id="UP000323454"/>
    </source>
</evidence>
<dbReference type="PANTHER" id="PTHR12106">
    <property type="entry name" value="SORTILIN RELATED"/>
    <property type="match status" value="1"/>
</dbReference>
<keyword evidence="2" id="KW-0732">Signal</keyword>
<dbReference type="Proteomes" id="UP000323454">
    <property type="component" value="Unassembled WGS sequence"/>
</dbReference>
<feature type="chain" id="PRO_5022973961" evidence="2">
    <location>
        <begin position="30"/>
        <end position="672"/>
    </location>
</feature>
<keyword evidence="5" id="KW-1185">Reference proteome</keyword>
<dbReference type="AlphaFoldDB" id="A0A5B2XDA3"/>
<organism evidence="4 5">
    <name type="scientific">Solihabitans fulvus</name>
    <dbReference type="NCBI Taxonomy" id="1892852"/>
    <lineage>
        <taxon>Bacteria</taxon>
        <taxon>Bacillati</taxon>
        <taxon>Actinomycetota</taxon>
        <taxon>Actinomycetes</taxon>
        <taxon>Pseudonocardiales</taxon>
        <taxon>Pseudonocardiaceae</taxon>
        <taxon>Solihabitans</taxon>
    </lineage>
</organism>
<dbReference type="RefSeq" id="WP_149850716.1">
    <property type="nucleotide sequence ID" value="NZ_VUOB01000029.1"/>
</dbReference>
<dbReference type="Pfam" id="PF15902">
    <property type="entry name" value="Sortilin-Vps10"/>
    <property type="match status" value="1"/>
</dbReference>
<feature type="signal peptide" evidence="2">
    <location>
        <begin position="1"/>
        <end position="29"/>
    </location>
</feature>
<gene>
    <name evidence="4" type="ORF">F0L68_17870</name>
</gene>
<name>A0A5B2XDA3_9PSEU</name>
<dbReference type="InterPro" id="IPR031778">
    <property type="entry name" value="Sortilin_N"/>
</dbReference>
<reference evidence="4 5" key="2">
    <citation type="submission" date="2019-09" db="EMBL/GenBank/DDBJ databases">
        <authorList>
            <person name="Jin C."/>
        </authorList>
    </citation>
    <scope>NUCLEOTIDE SEQUENCE [LARGE SCALE GENOMIC DNA]</scope>
    <source>
        <strain evidence="4 5">AN110305</strain>
    </source>
</reference>
<dbReference type="OrthoDB" id="9764804at2"/>
<dbReference type="CDD" id="cd15482">
    <property type="entry name" value="Sialidase_non-viral"/>
    <property type="match status" value="2"/>
</dbReference>
<comment type="caution">
    <text evidence="4">The sequence shown here is derived from an EMBL/GenBank/DDBJ whole genome shotgun (WGS) entry which is preliminary data.</text>
</comment>
<accession>A0A5B2XDA3</accession>
<proteinExistence type="predicted"/>
<dbReference type="InterPro" id="IPR015943">
    <property type="entry name" value="WD40/YVTN_repeat-like_dom_sf"/>
</dbReference>
<feature type="domain" description="Sortilin N-terminal" evidence="3">
    <location>
        <begin position="453"/>
        <end position="555"/>
    </location>
</feature>
<dbReference type="InterPro" id="IPR050310">
    <property type="entry name" value="VPS10-sortilin"/>
</dbReference>
<evidence type="ECO:0000313" key="4">
    <source>
        <dbReference type="EMBL" id="KAA2261313.1"/>
    </source>
</evidence>
<dbReference type="PANTHER" id="PTHR12106:SF27">
    <property type="entry name" value="SORTILIN-RELATED RECEPTOR"/>
    <property type="match status" value="1"/>
</dbReference>
<sequence length="672" mass="71455">MRFRTSGARLVAIGLLASLLVGGASVAAADPDLAAADEGTVDATGAPRGDWSAVGPNSIGGLLGVSASPNRLAVMQPGPPTLWVSEDRGRNWAARRTLPADLAHMASASGFVVDRNNPDHMLVTLNKRLDGSLTDWDGYLLSTNDAGRSWQVLREWRPDGAFELTAGKDGRTLVVRGRDVTSVSTDGGANWRDIPREWNRSTFAAGLGDSMMSLVGDDVYVVTVDPEYSLWVIHGATGASPRSERVYQPAGEQVGQVVANGRQLVVTVGAQVRGSRDNGRTWQVLRTDPDKKPLHGLRSVNGKLYAGTYDALDVSADGGRTWARHGVPAAGEGTSDIADLPGEHGGPATTLVSAVYRGVYAIDGGGYRSLGLPGETIGSLITAGSGRRQQLLAGGVQDVFRTELPRDEITPGTRRDWARQVNPLLQDHPRLSVSPKRPEVVWKLALDGLAVDVSRSSDSGATWSLLGKHLTGTPRTLLAHPADPDRLLVTAFTENGDVLYLSTDAGKTWKTVSMPASLTALAGDPRDPQRVWGGNENDGLFRSDDGGLTWTNVSTDPVGTITVDPKHSERVLVGGNGLLLSTDSGRSFQRVRDGGGDIRQVAVNPRDSRVWYAARVAADGIGVLRSTDAGRTWSAMSTKMTDSRVLSLAVSGDGRWLFAGTLQSGVYRLRLC</sequence>
<evidence type="ECO:0000256" key="1">
    <source>
        <dbReference type="ARBA" id="ARBA00022737"/>
    </source>
</evidence>